<proteinExistence type="inferred from homology"/>
<keyword evidence="2" id="KW-0680">Restriction system</keyword>
<dbReference type="REBASE" id="385374">
    <property type="entry name" value="S.SspR4I"/>
</dbReference>
<dbReference type="AlphaFoldDB" id="A0A7L5E1C7"/>
<dbReference type="InterPro" id="IPR000055">
    <property type="entry name" value="Restrct_endonuc_typeI_TRD"/>
</dbReference>
<evidence type="ECO:0000313" key="6">
    <source>
        <dbReference type="Proteomes" id="UP000501128"/>
    </source>
</evidence>
<dbReference type="Gene3D" id="3.90.220.20">
    <property type="entry name" value="DNA methylase specificity domains"/>
    <property type="match status" value="2"/>
</dbReference>
<accession>A0A7L5E1C7</accession>
<gene>
    <name evidence="5" type="ORF">HH216_24525</name>
</gene>
<evidence type="ECO:0000313" key="5">
    <source>
        <dbReference type="EMBL" id="QJD81540.1"/>
    </source>
</evidence>
<sequence length="440" mass="49797">MNGWEMVKIKDIVKGFYDGPHATPKESDTGAVFLGIGNIKPEGGIDLSDIRYIAMEDFALWTRRVKPRKNDIVFSYEATLHRYALIPDDLLCCLGRRLALIRVDDTKADFRFIYYTLLSPFWKNQIESRLIAGATVERIPLIEFPNFQLPLPPLPIQRRIADILGRYDALIANYQQQISTLEGMAQELYREWFVRGRCPHAEPGEDGGLPVGWRVGKLREIISHYIGGGWGNDEPSADFPIGAYVIRGTEIPNLKQGQINSEVYRYHKLSSVESRQLAAGDIVFEVSGGSIDQPLGRNALITDEILKQYGDTVICASFCKQIRADGAVTSSYYLQLLFDQLLETQEMNQFEVQSTGISNFRFEDLLDYQPVLLPVKHVLDSFDKIVSPIRKKVGVLNIQLTTLRQTRDALLPRLLSGQLSVEEEKFGSVNGREETDYSQL</sequence>
<evidence type="ECO:0000259" key="4">
    <source>
        <dbReference type="Pfam" id="PF01420"/>
    </source>
</evidence>
<dbReference type="InterPro" id="IPR052021">
    <property type="entry name" value="Type-I_RS_S_subunit"/>
</dbReference>
<comment type="similarity">
    <text evidence="1">Belongs to the type-I restriction system S methylase family.</text>
</comment>
<feature type="domain" description="Type I restriction modification DNA specificity" evidence="4">
    <location>
        <begin position="2"/>
        <end position="182"/>
    </location>
</feature>
<evidence type="ECO:0000256" key="2">
    <source>
        <dbReference type="ARBA" id="ARBA00022747"/>
    </source>
</evidence>
<dbReference type="KEGG" id="srho:HH216_24525"/>
<dbReference type="Pfam" id="PF01420">
    <property type="entry name" value="Methylase_S"/>
    <property type="match status" value="1"/>
</dbReference>
<dbReference type="EMBL" id="CP051678">
    <property type="protein sequence ID" value="QJD81540.1"/>
    <property type="molecule type" value="Genomic_DNA"/>
</dbReference>
<organism evidence="5 6">
    <name type="scientific">Spirosoma rhododendri</name>
    <dbReference type="NCBI Taxonomy" id="2728024"/>
    <lineage>
        <taxon>Bacteria</taxon>
        <taxon>Pseudomonadati</taxon>
        <taxon>Bacteroidota</taxon>
        <taxon>Cytophagia</taxon>
        <taxon>Cytophagales</taxon>
        <taxon>Cytophagaceae</taxon>
        <taxon>Spirosoma</taxon>
    </lineage>
</organism>
<geneLocation type="plasmid" evidence="5 6">
    <name>unnamed1</name>
</geneLocation>
<name>A0A7L5E1C7_9BACT</name>
<keyword evidence="5" id="KW-0614">Plasmid</keyword>
<evidence type="ECO:0000256" key="1">
    <source>
        <dbReference type="ARBA" id="ARBA00010923"/>
    </source>
</evidence>
<dbReference type="PANTHER" id="PTHR30408">
    <property type="entry name" value="TYPE-1 RESTRICTION ENZYME ECOKI SPECIFICITY PROTEIN"/>
    <property type="match status" value="1"/>
</dbReference>
<reference evidence="5 6" key="1">
    <citation type="submission" date="2020-04" db="EMBL/GenBank/DDBJ databases">
        <title>Genome sequencing of novel species.</title>
        <authorList>
            <person name="Heo J."/>
            <person name="Kim S.-J."/>
            <person name="Kim J.-S."/>
            <person name="Hong S.-B."/>
            <person name="Kwon S.-W."/>
        </authorList>
    </citation>
    <scope>NUCLEOTIDE SEQUENCE [LARGE SCALE GENOMIC DNA]</scope>
    <source>
        <strain evidence="5 6">CJU-R4</strain>
        <plasmid evidence="5 6">unnamed1</plasmid>
    </source>
</reference>
<dbReference type="Proteomes" id="UP000501128">
    <property type="component" value="Plasmid unnamed1"/>
</dbReference>
<protein>
    <recommendedName>
        <fullName evidence="4">Type I restriction modification DNA specificity domain-containing protein</fullName>
    </recommendedName>
</protein>
<dbReference type="RefSeq" id="WP_169553558.1">
    <property type="nucleotide sequence ID" value="NZ_CP051678.1"/>
</dbReference>
<dbReference type="PANTHER" id="PTHR30408:SF13">
    <property type="entry name" value="TYPE I RESTRICTION ENZYME HINDI SPECIFICITY SUBUNIT"/>
    <property type="match status" value="1"/>
</dbReference>
<dbReference type="CDD" id="cd17246">
    <property type="entry name" value="RMtype1_S_SonII-TRD2-CR2_like"/>
    <property type="match status" value="1"/>
</dbReference>
<dbReference type="InterPro" id="IPR044946">
    <property type="entry name" value="Restrct_endonuc_typeI_TRD_sf"/>
</dbReference>
<dbReference type="GO" id="GO:0003677">
    <property type="term" value="F:DNA binding"/>
    <property type="evidence" value="ECO:0007669"/>
    <property type="project" value="UniProtKB-KW"/>
</dbReference>
<dbReference type="GO" id="GO:0009307">
    <property type="term" value="P:DNA restriction-modification system"/>
    <property type="evidence" value="ECO:0007669"/>
    <property type="project" value="UniProtKB-KW"/>
</dbReference>
<dbReference type="SUPFAM" id="SSF116734">
    <property type="entry name" value="DNA methylase specificity domain"/>
    <property type="match status" value="2"/>
</dbReference>
<evidence type="ECO:0000256" key="3">
    <source>
        <dbReference type="ARBA" id="ARBA00023125"/>
    </source>
</evidence>
<keyword evidence="6" id="KW-1185">Reference proteome</keyword>
<keyword evidence="3" id="KW-0238">DNA-binding</keyword>